<keyword evidence="9" id="KW-0378">Hydrolase</keyword>
<accession>A0A445I4W4</accession>
<dbReference type="Gene3D" id="2.40.70.10">
    <property type="entry name" value="Acid Proteases"/>
    <property type="match status" value="1"/>
</dbReference>
<dbReference type="InterPro" id="IPR001584">
    <property type="entry name" value="Integrase_cat-core"/>
</dbReference>
<evidence type="ECO:0000256" key="16">
    <source>
        <dbReference type="PROSITE-ProRule" id="PRU00047"/>
    </source>
</evidence>
<dbReference type="InterPro" id="IPR012337">
    <property type="entry name" value="RNaseH-like_sf"/>
</dbReference>
<evidence type="ECO:0000256" key="6">
    <source>
        <dbReference type="ARBA" id="ARBA00022723"/>
    </source>
</evidence>
<feature type="domain" description="Reverse transcriptase" evidence="19">
    <location>
        <begin position="335"/>
        <end position="514"/>
    </location>
</feature>
<dbReference type="PROSITE" id="PS50878">
    <property type="entry name" value="RT_POL"/>
    <property type="match status" value="1"/>
</dbReference>
<evidence type="ECO:0000256" key="3">
    <source>
        <dbReference type="ARBA" id="ARBA00022679"/>
    </source>
</evidence>
<keyword evidence="11" id="KW-0229">DNA integration</keyword>
<dbReference type="Pfam" id="PF00098">
    <property type="entry name" value="zf-CCHC"/>
    <property type="match status" value="1"/>
</dbReference>
<feature type="compositionally biased region" description="Acidic residues" evidence="17">
    <location>
        <begin position="1523"/>
        <end position="1533"/>
    </location>
</feature>
<keyword evidence="16" id="KW-0863">Zinc-finger</keyword>
<keyword evidence="22" id="KW-1185">Reference proteome</keyword>
<name>A0A445I4W4_GLYSO</name>
<keyword evidence="5" id="KW-0540">Nuclease</keyword>
<keyword evidence="2" id="KW-0645">Protease</keyword>
<gene>
    <name evidence="21" type="ORF">D0Y65_030622</name>
</gene>
<dbReference type="Pfam" id="PF00078">
    <property type="entry name" value="RVT_1"/>
    <property type="match status" value="1"/>
</dbReference>
<dbReference type="PROSITE" id="PS50158">
    <property type="entry name" value="ZF_CCHC"/>
    <property type="match status" value="1"/>
</dbReference>
<dbReference type="Pfam" id="PF24626">
    <property type="entry name" value="SH3_Tf2-1"/>
    <property type="match status" value="1"/>
</dbReference>
<dbReference type="Gene3D" id="3.10.10.10">
    <property type="entry name" value="HIV Type 1 Reverse Transcriptase, subunit A, domain 1"/>
    <property type="match status" value="1"/>
</dbReference>
<keyword evidence="13" id="KW-0239">DNA-directed DNA polymerase</keyword>
<evidence type="ECO:0000259" key="20">
    <source>
        <dbReference type="PROSITE" id="PS50994"/>
    </source>
</evidence>
<evidence type="ECO:0000313" key="22">
    <source>
        <dbReference type="Proteomes" id="UP000289340"/>
    </source>
</evidence>
<dbReference type="Proteomes" id="UP000289340">
    <property type="component" value="Chromosome 11"/>
</dbReference>
<evidence type="ECO:0000256" key="9">
    <source>
        <dbReference type="ARBA" id="ARBA00022801"/>
    </source>
</evidence>
<dbReference type="GO" id="GO:0004190">
    <property type="term" value="F:aspartic-type endopeptidase activity"/>
    <property type="evidence" value="ECO:0007669"/>
    <property type="project" value="UniProtKB-KW"/>
</dbReference>
<dbReference type="Pfam" id="PF17917">
    <property type="entry name" value="RT_RNaseH"/>
    <property type="match status" value="1"/>
</dbReference>
<evidence type="ECO:0000256" key="14">
    <source>
        <dbReference type="ARBA" id="ARBA00023125"/>
    </source>
</evidence>
<dbReference type="InterPro" id="IPR041373">
    <property type="entry name" value="RT_RNaseH"/>
</dbReference>
<feature type="region of interest" description="Disordered" evidence="17">
    <location>
        <begin position="1500"/>
        <end position="1566"/>
    </location>
</feature>
<evidence type="ECO:0000256" key="7">
    <source>
        <dbReference type="ARBA" id="ARBA00022750"/>
    </source>
</evidence>
<evidence type="ECO:0000259" key="19">
    <source>
        <dbReference type="PROSITE" id="PS50878"/>
    </source>
</evidence>
<dbReference type="Pfam" id="PF08284">
    <property type="entry name" value="RVP_2"/>
    <property type="match status" value="1"/>
</dbReference>
<dbReference type="GO" id="GO:0003964">
    <property type="term" value="F:RNA-directed DNA polymerase activity"/>
    <property type="evidence" value="ECO:0007669"/>
    <property type="project" value="UniProtKB-KW"/>
</dbReference>
<dbReference type="SMART" id="SM00343">
    <property type="entry name" value="ZnF_C2HC"/>
    <property type="match status" value="2"/>
</dbReference>
<organism evidence="21 22">
    <name type="scientific">Glycine soja</name>
    <name type="common">Wild soybean</name>
    <dbReference type="NCBI Taxonomy" id="3848"/>
    <lineage>
        <taxon>Eukaryota</taxon>
        <taxon>Viridiplantae</taxon>
        <taxon>Streptophyta</taxon>
        <taxon>Embryophyta</taxon>
        <taxon>Tracheophyta</taxon>
        <taxon>Spermatophyta</taxon>
        <taxon>Magnoliopsida</taxon>
        <taxon>eudicotyledons</taxon>
        <taxon>Gunneridae</taxon>
        <taxon>Pentapetalae</taxon>
        <taxon>rosids</taxon>
        <taxon>fabids</taxon>
        <taxon>Fabales</taxon>
        <taxon>Fabaceae</taxon>
        <taxon>Papilionoideae</taxon>
        <taxon>50 kb inversion clade</taxon>
        <taxon>NPAAA clade</taxon>
        <taxon>indigoferoid/millettioid clade</taxon>
        <taxon>Phaseoleae</taxon>
        <taxon>Glycine</taxon>
        <taxon>Glycine subgen. Soja</taxon>
    </lineage>
</organism>
<dbReference type="SUPFAM" id="SSF57756">
    <property type="entry name" value="Retrovirus zinc finger-like domains"/>
    <property type="match status" value="1"/>
</dbReference>
<evidence type="ECO:0000256" key="5">
    <source>
        <dbReference type="ARBA" id="ARBA00022722"/>
    </source>
</evidence>
<dbReference type="CDD" id="cd00303">
    <property type="entry name" value="retropepsin_like"/>
    <property type="match status" value="1"/>
</dbReference>
<dbReference type="GO" id="GO:0006508">
    <property type="term" value="P:proteolysis"/>
    <property type="evidence" value="ECO:0007669"/>
    <property type="project" value="UniProtKB-KW"/>
</dbReference>
<dbReference type="PANTHER" id="PTHR37984">
    <property type="entry name" value="PROTEIN CBG26694"/>
    <property type="match status" value="1"/>
</dbReference>
<keyword evidence="6" id="KW-0479">Metal-binding</keyword>
<dbReference type="InterPro" id="IPR041588">
    <property type="entry name" value="Integrase_H2C2"/>
</dbReference>
<evidence type="ECO:0000256" key="17">
    <source>
        <dbReference type="SAM" id="MobiDB-lite"/>
    </source>
</evidence>
<dbReference type="PANTHER" id="PTHR37984:SF5">
    <property type="entry name" value="PROTEIN NYNRIN-LIKE"/>
    <property type="match status" value="1"/>
</dbReference>
<dbReference type="GO" id="GO:0003677">
    <property type="term" value="F:DNA binding"/>
    <property type="evidence" value="ECO:0007669"/>
    <property type="project" value="UniProtKB-KW"/>
</dbReference>
<feature type="region of interest" description="Disordered" evidence="17">
    <location>
        <begin position="134"/>
        <end position="163"/>
    </location>
</feature>
<evidence type="ECO:0000256" key="12">
    <source>
        <dbReference type="ARBA" id="ARBA00022918"/>
    </source>
</evidence>
<evidence type="ECO:0000256" key="13">
    <source>
        <dbReference type="ARBA" id="ARBA00022932"/>
    </source>
</evidence>
<dbReference type="PROSITE" id="PS50994">
    <property type="entry name" value="INTEGRASE"/>
    <property type="match status" value="1"/>
</dbReference>
<sequence>MFNELLQYWPQYQDARNKEDLCAQFENGLRLEIQQAERQARGVGGPQRNHPFRGNSNKRMKPYASNKGKQPMATSNMSQSRGTGVQCFQCGGPHLKRNCPQLQQTQENRCYVCGKVGHYARECRVTGRPIVMANSNTVNRGPTNSTRSGNVSNNNTSGGRPKVPSRVFAMSGSEAAASDDLIRERLGLCATELPYDMVVSTPTSEPVTTSRVCLKCPIIVEGRSFMADLICLPLAHLDVILGMDWLSTNHIFLDCKEKMLVFSGDVIPKDAEVSSILVVSEFPEVFPDDICELPPEREVEFIIDLVPGANLVSIAPYRMSPVELAEVKAQVQDLLSKQFVRPSVSPWGAPVLLVKKKEGSMRMCVDYRQLNKVTIKNKYPLPRIDDLIDQLRGATVFSKIDLRLGYHQIRVKKEDIPKTVFRTRYGHYEYLVMPFGVTNAPAIFMDYMNRIFHDYLDQFVVVFIDDILVYSRNKEEHEKHLRIVLHILRDRKLFAKLSKCDFWLEKVQFLGHVISKDGVAVDPNKVESVMEWQQPTTPTEVRSFLGLAGYYRKFIEGFSKLALPLTKLTRKNEKFVWNEKCDQSFQELKRRLTTAPVLILPDPKRTFEVYCDASGQGLGCVLMQEGRVVAYASRQLRPHEVNYPTHDLELAAVVFALKIWRHYLYGTRFEVFSDHKSLKYLFDQKELNMRQRRWMEFLKDYDFGLSYHPGKANVVADALSRKSLHVATMMSLEQRLIEEFRDLNLAIEIRPKSLFVGALQITNEFVDHIREAQEDDPFLQGKVLEVIGDKDVEFEKDTTGLIRFKGRICVPSLDDLKVKILEEAHKSRLSFHPGMTKMYQDLKRSFWWHGMKKDVAEYIARCLTCQKAKVEHQRPSGELKPLEVPEWKWESISMDFVSSLPKTSRGHDAVWVIVDRLTKSAHFIPVNMKYRMEKLVELYIKEVVRLHGIPSSIVSDRDPRFTSRFWTSLHEALGTKLKLSSAYHPQTDGQTERTIQTLEDLLRACIIEQQGNWMDCLPLIEFTYNNSYQASIGMPPFEALYGRKCKTPICWYDDGEAVLLGPEMLQQINEQVKLIREKIKASQDRQKSYYDRRRKPLDFQEGEHVFLKVSPVTGVGRALKARKLTPKYLGPYQILKKIGPVAYHIALPPSLSNLHPVFHVSQLRRYNPDPSYILAVDEEIALVKVQWGTDEGDSTWELEDRMRELYPKEREKLEPEKRHANRGRILAFQRQLSLSLTLPFSSSSFSIEAPSKASTFGHHFCPKSRKEGIFGVVKCKATSGTSKFQVQQNFGFVQKNACVWLAVQSLVQNEFSWEDLWGPGVERNEDTGYVGVRELRWRWATGDGGFMRALWMWKTCCAPSPDSHLVPHVMEWYLEICRGGQETLGTSGGVLLPKTKLDQSRPNPGIVGQLENEVRKLREPLIMMAAQLIRDRVEMECLEGVWETLEGNTRCRFRGTIRFTATSLVHPDEPARTFQRTVEWILPTPTPYRLVEPVQVIEVTSSEEDPEEDLEELPPEPAVDALDFLEGDEDPLLEVDSPEKVMSASEADSTEDSGPGEMAISGGSSS</sequence>
<feature type="compositionally biased region" description="Acidic residues" evidence="17">
    <location>
        <begin position="1501"/>
        <end position="1514"/>
    </location>
</feature>
<dbReference type="GO" id="GO:0015074">
    <property type="term" value="P:DNA integration"/>
    <property type="evidence" value="ECO:0007669"/>
    <property type="project" value="UniProtKB-KW"/>
</dbReference>
<keyword evidence="8" id="KW-0255">Endonuclease</keyword>
<dbReference type="FunFam" id="3.30.70.270:FF:000020">
    <property type="entry name" value="Transposon Tf2-6 polyprotein-like Protein"/>
    <property type="match status" value="1"/>
</dbReference>
<dbReference type="InterPro" id="IPR021109">
    <property type="entry name" value="Peptidase_aspartic_dom_sf"/>
</dbReference>
<keyword evidence="12" id="KW-0695">RNA-directed DNA polymerase</keyword>
<feature type="domain" description="CCHC-type" evidence="18">
    <location>
        <begin position="109"/>
        <end position="124"/>
    </location>
</feature>
<dbReference type="CDD" id="cd09274">
    <property type="entry name" value="RNase_HI_RT_Ty3"/>
    <property type="match status" value="1"/>
</dbReference>
<protein>
    <recommendedName>
        <fullName evidence="1">RNA-directed DNA polymerase</fullName>
        <ecNumber evidence="1">2.7.7.49</ecNumber>
    </recommendedName>
</protein>
<keyword evidence="3" id="KW-0808">Transferase</keyword>
<dbReference type="InterPro" id="IPR036875">
    <property type="entry name" value="Znf_CCHC_sf"/>
</dbReference>
<feature type="region of interest" description="Disordered" evidence="17">
    <location>
        <begin position="38"/>
        <end position="80"/>
    </location>
</feature>
<reference evidence="21 22" key="1">
    <citation type="submission" date="2018-09" db="EMBL/GenBank/DDBJ databases">
        <title>A high-quality reference genome of wild soybean provides a powerful tool to mine soybean genomes.</title>
        <authorList>
            <person name="Xie M."/>
            <person name="Chung C.Y.L."/>
            <person name="Li M.-W."/>
            <person name="Wong F.-L."/>
            <person name="Chan T.-F."/>
            <person name="Lam H.-M."/>
        </authorList>
    </citation>
    <scope>NUCLEOTIDE SEQUENCE [LARGE SCALE GENOMIC DNA]</scope>
    <source>
        <strain evidence="22">cv. W05</strain>
        <tissue evidence="21">Hypocotyl of etiolated seedlings</tissue>
    </source>
</reference>
<dbReference type="GO" id="GO:0003887">
    <property type="term" value="F:DNA-directed DNA polymerase activity"/>
    <property type="evidence" value="ECO:0007669"/>
    <property type="project" value="UniProtKB-KW"/>
</dbReference>
<keyword evidence="10" id="KW-0460">Magnesium</keyword>
<proteinExistence type="predicted"/>
<evidence type="ECO:0000256" key="1">
    <source>
        <dbReference type="ARBA" id="ARBA00012493"/>
    </source>
</evidence>
<feature type="domain" description="Integrase catalytic" evidence="20">
    <location>
        <begin position="881"/>
        <end position="1044"/>
    </location>
</feature>
<keyword evidence="16" id="KW-0862">Zinc</keyword>
<keyword evidence="15" id="KW-0233">DNA recombination</keyword>
<evidence type="ECO:0000256" key="8">
    <source>
        <dbReference type="ARBA" id="ARBA00022759"/>
    </source>
</evidence>
<dbReference type="GO" id="GO:0008270">
    <property type="term" value="F:zinc ion binding"/>
    <property type="evidence" value="ECO:0007669"/>
    <property type="project" value="UniProtKB-KW"/>
</dbReference>
<evidence type="ECO:0000256" key="10">
    <source>
        <dbReference type="ARBA" id="ARBA00022842"/>
    </source>
</evidence>
<dbReference type="InterPro" id="IPR001878">
    <property type="entry name" value="Znf_CCHC"/>
</dbReference>
<dbReference type="InterPro" id="IPR043128">
    <property type="entry name" value="Rev_trsase/Diguanyl_cyclase"/>
</dbReference>
<dbReference type="GO" id="GO:0006310">
    <property type="term" value="P:DNA recombination"/>
    <property type="evidence" value="ECO:0007669"/>
    <property type="project" value="UniProtKB-KW"/>
</dbReference>
<dbReference type="InterPro" id="IPR056924">
    <property type="entry name" value="SH3_Tf2-1"/>
</dbReference>
<dbReference type="EC" id="2.7.7.49" evidence="1"/>
<dbReference type="CDD" id="cd01647">
    <property type="entry name" value="RT_LTR"/>
    <property type="match status" value="1"/>
</dbReference>
<dbReference type="InterPro" id="IPR050951">
    <property type="entry name" value="Retrovirus_Pol_polyprotein"/>
</dbReference>
<evidence type="ECO:0000256" key="11">
    <source>
        <dbReference type="ARBA" id="ARBA00022908"/>
    </source>
</evidence>
<evidence type="ECO:0000256" key="4">
    <source>
        <dbReference type="ARBA" id="ARBA00022695"/>
    </source>
</evidence>
<keyword evidence="7" id="KW-0064">Aspartyl protease</keyword>
<dbReference type="Pfam" id="PF17921">
    <property type="entry name" value="Integrase_H2C2"/>
    <property type="match status" value="1"/>
</dbReference>
<keyword evidence="14" id="KW-0238">DNA-binding</keyword>
<evidence type="ECO:0000313" key="21">
    <source>
        <dbReference type="EMBL" id="RZB80954.1"/>
    </source>
</evidence>
<feature type="compositionally biased region" description="Low complexity" evidence="17">
    <location>
        <begin position="143"/>
        <end position="160"/>
    </location>
</feature>
<dbReference type="Gene3D" id="3.30.70.270">
    <property type="match status" value="2"/>
</dbReference>
<dbReference type="SUPFAM" id="SSF56672">
    <property type="entry name" value="DNA/RNA polymerases"/>
    <property type="match status" value="1"/>
</dbReference>
<dbReference type="SUPFAM" id="SSF53098">
    <property type="entry name" value="Ribonuclease H-like"/>
    <property type="match status" value="1"/>
</dbReference>
<dbReference type="InterPro" id="IPR000477">
    <property type="entry name" value="RT_dom"/>
</dbReference>
<dbReference type="GO" id="GO:0004519">
    <property type="term" value="F:endonuclease activity"/>
    <property type="evidence" value="ECO:0007669"/>
    <property type="project" value="UniProtKB-KW"/>
</dbReference>
<dbReference type="Gene3D" id="3.30.420.10">
    <property type="entry name" value="Ribonuclease H-like superfamily/Ribonuclease H"/>
    <property type="match status" value="1"/>
</dbReference>
<dbReference type="InterPro" id="IPR036397">
    <property type="entry name" value="RNaseH_sf"/>
</dbReference>
<dbReference type="Gene3D" id="4.10.60.10">
    <property type="entry name" value="Zinc finger, CCHC-type"/>
    <property type="match status" value="1"/>
</dbReference>
<dbReference type="EMBL" id="QZWG01000011">
    <property type="protein sequence ID" value="RZB80954.1"/>
    <property type="molecule type" value="Genomic_DNA"/>
</dbReference>
<evidence type="ECO:0000256" key="15">
    <source>
        <dbReference type="ARBA" id="ARBA00023172"/>
    </source>
</evidence>
<evidence type="ECO:0000256" key="2">
    <source>
        <dbReference type="ARBA" id="ARBA00022670"/>
    </source>
</evidence>
<keyword evidence="4" id="KW-0548">Nucleotidyltransferase</keyword>
<comment type="caution">
    <text evidence="21">The sequence shown here is derived from an EMBL/GenBank/DDBJ whole genome shotgun (WGS) entry which is preliminary data.</text>
</comment>
<dbReference type="Gene3D" id="1.10.340.70">
    <property type="match status" value="1"/>
</dbReference>
<evidence type="ECO:0000259" key="18">
    <source>
        <dbReference type="PROSITE" id="PS50158"/>
    </source>
</evidence>
<dbReference type="InterPro" id="IPR043502">
    <property type="entry name" value="DNA/RNA_pol_sf"/>
</dbReference>